<dbReference type="EMBL" id="JALLPJ020001259">
    <property type="protein sequence ID" value="KAL3772810.1"/>
    <property type="molecule type" value="Genomic_DNA"/>
</dbReference>
<keyword evidence="3" id="KW-1185">Reference proteome</keyword>
<dbReference type="InterPro" id="IPR032698">
    <property type="entry name" value="SirB1_N"/>
</dbReference>
<dbReference type="Proteomes" id="UP001530400">
    <property type="component" value="Unassembled WGS sequence"/>
</dbReference>
<comment type="caution">
    <text evidence="2">The sequence shown here is derived from an EMBL/GenBank/DDBJ whole genome shotgun (WGS) entry which is preliminary data.</text>
</comment>
<reference evidence="2 3" key="1">
    <citation type="submission" date="2024-10" db="EMBL/GenBank/DDBJ databases">
        <title>Updated reference genomes for cyclostephanoid diatoms.</title>
        <authorList>
            <person name="Roberts W.R."/>
            <person name="Alverson A.J."/>
        </authorList>
    </citation>
    <scope>NUCLEOTIDE SEQUENCE [LARGE SCALE GENOMIC DNA]</scope>
    <source>
        <strain evidence="2 3">AJA010-31</strain>
    </source>
</reference>
<dbReference type="AlphaFoldDB" id="A0ABD3N9X5"/>
<organism evidence="2 3">
    <name type="scientific">Cyclotella atomus</name>
    <dbReference type="NCBI Taxonomy" id="382360"/>
    <lineage>
        <taxon>Eukaryota</taxon>
        <taxon>Sar</taxon>
        <taxon>Stramenopiles</taxon>
        <taxon>Ochrophyta</taxon>
        <taxon>Bacillariophyta</taxon>
        <taxon>Coscinodiscophyceae</taxon>
        <taxon>Thalassiosirophycidae</taxon>
        <taxon>Stephanodiscales</taxon>
        <taxon>Stephanodiscaceae</taxon>
        <taxon>Cyclotella</taxon>
    </lineage>
</organism>
<evidence type="ECO:0000259" key="1">
    <source>
        <dbReference type="PROSITE" id="PS50181"/>
    </source>
</evidence>
<dbReference type="PROSITE" id="PS50181">
    <property type="entry name" value="FBOX"/>
    <property type="match status" value="1"/>
</dbReference>
<dbReference type="PANTHER" id="PTHR31350">
    <property type="entry name" value="SI:DKEY-261L7.2"/>
    <property type="match status" value="1"/>
</dbReference>
<dbReference type="SUPFAM" id="SSF81383">
    <property type="entry name" value="F-box domain"/>
    <property type="match status" value="1"/>
</dbReference>
<protein>
    <recommendedName>
        <fullName evidence="1">F-box domain-containing protein</fullName>
    </recommendedName>
</protein>
<dbReference type="InterPro" id="IPR001810">
    <property type="entry name" value="F-box_dom"/>
</dbReference>
<sequence>MNTEHDVSAQSHLPPEVQHLIISCLDVKTLFRLLLTCHHYKHIISTDCQHLWKAHLDERWEHGKLIPKQYRDEKIEWSRRNGWCLHRMEGPQLEDTEGKDKWFDEYLYRSKLDTMAERWMADIKVHRDMRSNLHKLLRYGEDVYDIVVKDFYNRKHIVDLGRCLAYQEWRFIHDSGVDTCLEDGAVAFAKFFTSHDVGAMVDYYLDEMAVWLRKRLQQRFGKPYSTGSETMYPIRDVLVYMSYLFGATPSNAEDSFENPFQGNTADYYNPGNSLIDVVIEERKGIPISLAVIYVAVVRRACEIELDVVGLPGHIVVGIPEELSSERIFVDPFNSGRIMTVADSREIVNRYNVTFHDRMLDPISQVDVWQRMIRNLIHAISAPIIDDHESSEWSTVLPLTLFLVDEMQRITCFEELLDHEHWRLHSLDPRYLR</sequence>
<evidence type="ECO:0000313" key="3">
    <source>
        <dbReference type="Proteomes" id="UP001530400"/>
    </source>
</evidence>
<dbReference type="Pfam" id="PF12937">
    <property type="entry name" value="F-box-like"/>
    <property type="match status" value="1"/>
</dbReference>
<accession>A0ABD3N9X5</accession>
<dbReference type="Gene3D" id="1.20.1280.50">
    <property type="match status" value="1"/>
</dbReference>
<gene>
    <name evidence="2" type="ORF">ACHAWO_006893</name>
</gene>
<proteinExistence type="predicted"/>
<name>A0ABD3N9X5_9STRA</name>
<dbReference type="Pfam" id="PF13369">
    <property type="entry name" value="Transglut_core2"/>
    <property type="match status" value="1"/>
</dbReference>
<feature type="domain" description="F-box" evidence="1">
    <location>
        <begin position="7"/>
        <end position="55"/>
    </location>
</feature>
<dbReference type="PANTHER" id="PTHR31350:SF21">
    <property type="entry name" value="F-BOX ONLY PROTEIN 21"/>
    <property type="match status" value="1"/>
</dbReference>
<evidence type="ECO:0000313" key="2">
    <source>
        <dbReference type="EMBL" id="KAL3772810.1"/>
    </source>
</evidence>
<dbReference type="InterPro" id="IPR036047">
    <property type="entry name" value="F-box-like_dom_sf"/>
</dbReference>